<reference evidence="4 5" key="1">
    <citation type="submission" date="2009-12" db="EMBL/GenBank/DDBJ databases">
        <title>The Genome Sequence of Anolis carolinensis (Green Anole Lizard).</title>
        <authorList>
            <consortium name="The Genome Sequencing Platform"/>
            <person name="Di Palma F."/>
            <person name="Alfoldi J."/>
            <person name="Heiman D."/>
            <person name="Young S."/>
            <person name="Grabherr M."/>
            <person name="Johnson J."/>
            <person name="Lander E.S."/>
            <person name="Lindblad-Toh K."/>
        </authorList>
    </citation>
    <scope>NUCLEOTIDE SEQUENCE [LARGE SCALE GENOMIC DNA]</scope>
    <source>
        <strain evidence="4 5">JBL SC #1</strain>
    </source>
</reference>
<evidence type="ECO:0000313" key="5">
    <source>
        <dbReference type="Proteomes" id="UP000001646"/>
    </source>
</evidence>
<dbReference type="PANTHER" id="PTHR15729:SF3">
    <property type="entry name" value="RHO GTPASE-ACTIVATING PROTEIN 31"/>
    <property type="match status" value="1"/>
</dbReference>
<dbReference type="InterPro" id="IPR051576">
    <property type="entry name" value="PX-Rho_GAP"/>
</dbReference>
<evidence type="ECO:0000256" key="1">
    <source>
        <dbReference type="ARBA" id="ARBA00022468"/>
    </source>
</evidence>
<evidence type="ECO:0000313" key="4">
    <source>
        <dbReference type="Ensembl" id="ENSACAP00000040854.1"/>
    </source>
</evidence>
<dbReference type="InParanoid" id="A0A803U064"/>
<feature type="chain" id="PRO_5032995498" description="Rho-GAP domain-containing protein" evidence="2">
    <location>
        <begin position="23"/>
        <end position="51"/>
    </location>
</feature>
<protein>
    <recommendedName>
        <fullName evidence="3">Rho-GAP domain-containing protein</fullName>
    </recommendedName>
</protein>
<dbReference type="SUPFAM" id="SSF48350">
    <property type="entry name" value="GTPase activation domain, GAP"/>
    <property type="match status" value="1"/>
</dbReference>
<dbReference type="Gene3D" id="1.10.555.10">
    <property type="entry name" value="Rho GTPase activation protein"/>
    <property type="match status" value="1"/>
</dbReference>
<dbReference type="PROSITE" id="PS50238">
    <property type="entry name" value="RHOGAP"/>
    <property type="match status" value="1"/>
</dbReference>
<evidence type="ECO:0000256" key="2">
    <source>
        <dbReference type="SAM" id="SignalP"/>
    </source>
</evidence>
<reference evidence="4" key="3">
    <citation type="submission" date="2025-09" db="UniProtKB">
        <authorList>
            <consortium name="Ensembl"/>
        </authorList>
    </citation>
    <scope>IDENTIFICATION</scope>
</reference>
<dbReference type="GO" id="GO:0007165">
    <property type="term" value="P:signal transduction"/>
    <property type="evidence" value="ECO:0007669"/>
    <property type="project" value="InterPro"/>
</dbReference>
<dbReference type="PANTHER" id="PTHR15729">
    <property type="entry name" value="CDC42 GTPASE-ACTIVATING PROTEIN"/>
    <property type="match status" value="1"/>
</dbReference>
<dbReference type="Proteomes" id="UP000001646">
    <property type="component" value="Chromosome 3"/>
</dbReference>
<sequence>MRKKYLFCCIIVFFVLVPPVLKSCAEFIETHGIVDGIYRLSGVTSNIQKLR</sequence>
<proteinExistence type="predicted"/>
<organism evidence="4 5">
    <name type="scientific">Anolis carolinensis</name>
    <name type="common">Green anole</name>
    <name type="synonym">American chameleon</name>
    <dbReference type="NCBI Taxonomy" id="28377"/>
    <lineage>
        <taxon>Eukaryota</taxon>
        <taxon>Metazoa</taxon>
        <taxon>Chordata</taxon>
        <taxon>Craniata</taxon>
        <taxon>Vertebrata</taxon>
        <taxon>Euteleostomi</taxon>
        <taxon>Lepidosauria</taxon>
        <taxon>Squamata</taxon>
        <taxon>Bifurcata</taxon>
        <taxon>Unidentata</taxon>
        <taxon>Episquamata</taxon>
        <taxon>Toxicofera</taxon>
        <taxon>Iguania</taxon>
        <taxon>Dactyloidae</taxon>
        <taxon>Anolis</taxon>
    </lineage>
</organism>
<dbReference type="InterPro" id="IPR008936">
    <property type="entry name" value="Rho_GTPase_activation_prot"/>
</dbReference>
<feature type="domain" description="Rho-GAP" evidence="3">
    <location>
        <begin position="11"/>
        <end position="51"/>
    </location>
</feature>
<dbReference type="InterPro" id="IPR000198">
    <property type="entry name" value="RhoGAP_dom"/>
</dbReference>
<keyword evidence="2" id="KW-0732">Signal</keyword>
<dbReference type="AlphaFoldDB" id="A0A803U064"/>
<keyword evidence="5" id="KW-1185">Reference proteome</keyword>
<name>A0A803U064_ANOCA</name>
<keyword evidence="1" id="KW-0343">GTPase activation</keyword>
<accession>A0A803U064</accession>
<evidence type="ECO:0000259" key="3">
    <source>
        <dbReference type="PROSITE" id="PS50238"/>
    </source>
</evidence>
<dbReference type="Pfam" id="PF00620">
    <property type="entry name" value="RhoGAP"/>
    <property type="match status" value="1"/>
</dbReference>
<reference evidence="4" key="2">
    <citation type="submission" date="2025-08" db="UniProtKB">
        <authorList>
            <consortium name="Ensembl"/>
        </authorList>
    </citation>
    <scope>IDENTIFICATION</scope>
</reference>
<dbReference type="GeneTree" id="ENSGT00940000178850"/>
<dbReference type="GO" id="GO:0005096">
    <property type="term" value="F:GTPase activator activity"/>
    <property type="evidence" value="ECO:0007669"/>
    <property type="project" value="UniProtKB-KW"/>
</dbReference>
<dbReference type="Ensembl" id="ENSACAT00000056562.1">
    <property type="protein sequence ID" value="ENSACAP00000040854.1"/>
    <property type="gene ID" value="ENSACAG00000041362.1"/>
</dbReference>
<feature type="signal peptide" evidence="2">
    <location>
        <begin position="1"/>
        <end position="22"/>
    </location>
</feature>